<protein>
    <submittedName>
        <fullName evidence="1">Uncharacterized protein</fullName>
    </submittedName>
</protein>
<gene>
    <name evidence="1" type="ORF">EVAR_70437_1</name>
</gene>
<sequence>MSACIEMLPHEGQAITYSVSGSSGSGGSVAAKSATDVSAVLFPNAMPTGGASMVTATTATGASTSTVCNAVLKLIEETLQYLTKVINYAPEESLACLRQLLKYLFARNYGNRQQQQRQEGQQGHYPVAKTTTTTFIKAFFKAKCKELHCLSKDDGCKITTIFNKQRHKTTTIIIIII</sequence>
<dbReference type="Proteomes" id="UP000299102">
    <property type="component" value="Unassembled WGS sequence"/>
</dbReference>
<accession>A0A4C1TSL8</accession>
<dbReference type="AlphaFoldDB" id="A0A4C1TSL8"/>
<reference evidence="1 2" key="1">
    <citation type="journal article" date="2019" name="Commun. Biol.">
        <title>The bagworm genome reveals a unique fibroin gene that provides high tensile strength.</title>
        <authorList>
            <person name="Kono N."/>
            <person name="Nakamura H."/>
            <person name="Ohtoshi R."/>
            <person name="Tomita M."/>
            <person name="Numata K."/>
            <person name="Arakawa K."/>
        </authorList>
    </citation>
    <scope>NUCLEOTIDE SEQUENCE [LARGE SCALE GENOMIC DNA]</scope>
</reference>
<dbReference type="EMBL" id="BGZK01006176">
    <property type="protein sequence ID" value="GBP16987.1"/>
    <property type="molecule type" value="Genomic_DNA"/>
</dbReference>
<organism evidence="1 2">
    <name type="scientific">Eumeta variegata</name>
    <name type="common">Bagworm moth</name>
    <name type="synonym">Eumeta japonica</name>
    <dbReference type="NCBI Taxonomy" id="151549"/>
    <lineage>
        <taxon>Eukaryota</taxon>
        <taxon>Metazoa</taxon>
        <taxon>Ecdysozoa</taxon>
        <taxon>Arthropoda</taxon>
        <taxon>Hexapoda</taxon>
        <taxon>Insecta</taxon>
        <taxon>Pterygota</taxon>
        <taxon>Neoptera</taxon>
        <taxon>Endopterygota</taxon>
        <taxon>Lepidoptera</taxon>
        <taxon>Glossata</taxon>
        <taxon>Ditrysia</taxon>
        <taxon>Tineoidea</taxon>
        <taxon>Psychidae</taxon>
        <taxon>Oiketicinae</taxon>
        <taxon>Eumeta</taxon>
    </lineage>
</organism>
<dbReference type="OrthoDB" id="10065698at2759"/>
<evidence type="ECO:0000313" key="1">
    <source>
        <dbReference type="EMBL" id="GBP16987.1"/>
    </source>
</evidence>
<keyword evidence="2" id="KW-1185">Reference proteome</keyword>
<name>A0A4C1TSL8_EUMVA</name>
<proteinExistence type="predicted"/>
<evidence type="ECO:0000313" key="2">
    <source>
        <dbReference type="Proteomes" id="UP000299102"/>
    </source>
</evidence>
<comment type="caution">
    <text evidence="1">The sequence shown here is derived from an EMBL/GenBank/DDBJ whole genome shotgun (WGS) entry which is preliminary data.</text>
</comment>